<evidence type="ECO:0000313" key="3">
    <source>
        <dbReference type="Proteomes" id="UP000826300"/>
    </source>
</evidence>
<keyword evidence="3" id="KW-1185">Reference proteome</keyword>
<keyword evidence="1" id="KW-0472">Membrane</keyword>
<name>A0A8G1EDC9_9RHOB</name>
<sequence>MSAKTEEHLSAPAPADARPRRSRAARGIAIVVLAIWALLIGLGYAALALTGRTLPVPVWAVAEVESRLNTLLGPALGGAVISLDGLDVAIDRRFVPALHISDLRVMPPGGGTLLVLPSATATLDPEAALEGALRLRRLSVSGAEVEVTRFADGSFNFTFGAGAAVPPISSLEQLFAAVDRAFALPALSRVERVEAEALGVTLDDRRAGRRWQIGDGRFVLDNRPDELGAELSFSLVQPGTAPARATLAASMSRGADTARIRATVDNVAARDLAAQTSPLAWAAALDAPISGQVSATLDARGLTAFEGQLDIGKGALRPTDATTPVRFDRADLRLSFDAETGRIVLSDLSVESDSLRAEASGQAFLLDAGGRRMTGPLTGARPAAFLGQIVVGSVMVDPAGLFEAPVSFSSGAMDMRLSLDPFRLDVGQLSLVEGDESISARGHATAAPDGWRVSLDAGINHIGVDRLLALWPVHLVPPTRQWLADNVAVGELFGLRAAVRTAPKTAPVVSLDYEFRDTAVRFIKTLPPITDAWGRAGIKDFTYTMVVNQGTVTPPQGGPITVKSGTFTIGNITERPARAQMQMQTESSITAALSVLDEPPFRFLTKAGKPVDLAEGRATLSTSIEMPLKKGLQPHEVSFLMQGQLTGVSSSKVIPGKLATADALTILADPRGMRIAGAGRLGQVPFDITYNQGFGPPGVAERPHIEGTATLSQAAVDEFSLGLPANTVSGEAQGALTVDFPLNAPAIVTIGSDLKGLGLAVPAIGWRKPAAETGRLDAVIELGKPPLVRSLSLSGGGLVAEGGTVTTNPDGGIGRATFTRATLNGWIDAPVTLVGQGRGRPPAVEIDGGTVTVSRMSGAGLGAGGGAGGENVPITLRLDKLQVSKGLAVTDLRGTFSTRGGFNGDFTGLMNGKARLRGAVVPSKNGPAVRVQSDNAGAMLQAAGIFDSARGGRVDLRLTPRAGAGQYDGTATLNDFRVINDNILAELLNAISVVGLIEQLGGGGIAFSTAEARLDITPSSVTVIDGAATGASLGVTLSGSYRLKDSALDMQGVISPIYMVNGIGQFFTRKGEGVLGFNYTVTGTAGSPKVGVNPLSILTPGGFRDVFRQITSGPQKKTQ</sequence>
<proteinExistence type="predicted"/>
<feature type="transmembrane region" description="Helical" evidence="1">
    <location>
        <begin position="28"/>
        <end position="47"/>
    </location>
</feature>
<keyword evidence="1" id="KW-1133">Transmembrane helix</keyword>
<keyword evidence="1" id="KW-0812">Transmembrane</keyword>
<evidence type="ECO:0000256" key="1">
    <source>
        <dbReference type="SAM" id="Phobius"/>
    </source>
</evidence>
<evidence type="ECO:0000313" key="2">
    <source>
        <dbReference type="EMBL" id="QYZ71397.1"/>
    </source>
</evidence>
<gene>
    <name evidence="2" type="ORF">JO391_07840</name>
</gene>
<dbReference type="Proteomes" id="UP000826300">
    <property type="component" value="Chromosome"/>
</dbReference>
<dbReference type="EMBL" id="CP069370">
    <property type="protein sequence ID" value="QYZ71397.1"/>
    <property type="molecule type" value="Genomic_DNA"/>
</dbReference>
<dbReference type="AlphaFoldDB" id="A0A8G1EDC9"/>
<dbReference type="RefSeq" id="WP_220663910.1">
    <property type="nucleotide sequence ID" value="NZ_CP069370.1"/>
</dbReference>
<protein>
    <recommendedName>
        <fullName evidence="4">AsmA-like C-terminal domain-containing protein</fullName>
    </recommendedName>
</protein>
<evidence type="ECO:0008006" key="4">
    <source>
        <dbReference type="Google" id="ProtNLM"/>
    </source>
</evidence>
<accession>A0A8G1EDC9</accession>
<reference evidence="2" key="1">
    <citation type="submission" date="2021-02" db="EMBL/GenBank/DDBJ databases">
        <title>Rhodobacter shimadae sp. nov., an aerobic anoxygenic phototrophic bacterium isolated from a hot spring.</title>
        <authorList>
            <person name="Muramatsu S."/>
            <person name="Haruta S."/>
            <person name="Hirose S."/>
            <person name="Hanada S."/>
        </authorList>
    </citation>
    <scope>NUCLEOTIDE SEQUENCE</scope>
    <source>
        <strain evidence="2">N10</strain>
    </source>
</reference>
<organism evidence="2 3">
    <name type="scientific">Neotabrizicola shimadae</name>
    <dbReference type="NCBI Taxonomy" id="2807096"/>
    <lineage>
        <taxon>Bacteria</taxon>
        <taxon>Pseudomonadati</taxon>
        <taxon>Pseudomonadota</taxon>
        <taxon>Alphaproteobacteria</taxon>
        <taxon>Rhodobacterales</taxon>
        <taxon>Paracoccaceae</taxon>
        <taxon>Neotabrizicola</taxon>
    </lineage>
</organism>
<dbReference type="KEGG" id="nsm:JO391_07840"/>